<dbReference type="InterPro" id="IPR001128">
    <property type="entry name" value="Cyt_P450"/>
</dbReference>
<evidence type="ECO:0000256" key="2">
    <source>
        <dbReference type="ARBA" id="ARBA00022617"/>
    </source>
</evidence>
<dbReference type="PANTHER" id="PTHR24291">
    <property type="entry name" value="CYTOCHROME P450 FAMILY 4"/>
    <property type="match status" value="1"/>
</dbReference>
<dbReference type="SUPFAM" id="SSF48264">
    <property type="entry name" value="Cytochrome P450"/>
    <property type="match status" value="1"/>
</dbReference>
<dbReference type="RefSeq" id="WP_344117543.1">
    <property type="nucleotide sequence ID" value="NZ_BAAABW010000013.1"/>
</dbReference>
<keyword evidence="6 7" id="KW-0503">Monooxygenase</keyword>
<dbReference type="CDD" id="cd11049">
    <property type="entry name" value="CYP170A1-like"/>
    <property type="match status" value="1"/>
</dbReference>
<keyword evidence="9" id="KW-1185">Reference proteome</keyword>
<dbReference type="EMBL" id="BAAABW010000013">
    <property type="protein sequence ID" value="GAA0344990.1"/>
    <property type="molecule type" value="Genomic_DNA"/>
</dbReference>
<comment type="caution">
    <text evidence="8">The sequence shown here is derived from an EMBL/GenBank/DDBJ whole genome shotgun (WGS) entry which is preliminary data.</text>
</comment>
<sequence>MSPRTETLSPPTAPGSLPGIGHILPLLRDPLSFMTSLSTVGDVVRIDVARMPAYVVTDPELVRRVLVTSDHDFTQGRVYEKLSQFLGEGVGTTSGRKHRKLRRLIQPAFHRDRIAEYADTMRTAAENMVADWRPGQEIAVDSAMNDMALTAVTACLFDTEMGPRASAEFRESILTLFHGAVLRTLLPTAWEKVPTPGNHRYRRAITVANRIIDETISTYRTPGHERDDMLSLLLAARDDDGDGLTDKQIRDQVITFLFAGVETTGATIAWALYEIARHPAVEKQLHEELDRVLAGRPPTWKDLCELRYTSRVISETLRLHAPWLILRRTLREVRLGEATLPEGAEVIYSPYALQHDPRFFTAPSRFDPDRWLDDRAATQPRGAHIPFGAGVHKCVGDVFATTEITIALAVICSRLRLRSRSLRPIPEVAAATTHPKGLTMVVEPRIGV</sequence>
<keyword evidence="4 7" id="KW-0560">Oxidoreductase</keyword>
<protein>
    <submittedName>
        <fullName evidence="8">Cytochrome P450</fullName>
    </submittedName>
</protein>
<evidence type="ECO:0000256" key="3">
    <source>
        <dbReference type="ARBA" id="ARBA00022723"/>
    </source>
</evidence>
<reference evidence="9" key="1">
    <citation type="journal article" date="2019" name="Int. J. Syst. Evol. Microbiol.">
        <title>The Global Catalogue of Microorganisms (GCM) 10K type strain sequencing project: providing services to taxonomists for standard genome sequencing and annotation.</title>
        <authorList>
            <consortium name="The Broad Institute Genomics Platform"/>
            <consortium name="The Broad Institute Genome Sequencing Center for Infectious Disease"/>
            <person name="Wu L."/>
            <person name="Ma J."/>
        </authorList>
    </citation>
    <scope>NUCLEOTIDE SEQUENCE [LARGE SCALE GENOMIC DNA]</scope>
    <source>
        <strain evidence="9">JCM 4565</strain>
    </source>
</reference>
<keyword evidence="3 7" id="KW-0479">Metal-binding</keyword>
<keyword evidence="2 7" id="KW-0349">Heme</keyword>
<dbReference type="InterPro" id="IPR017972">
    <property type="entry name" value="Cyt_P450_CS"/>
</dbReference>
<evidence type="ECO:0000256" key="5">
    <source>
        <dbReference type="ARBA" id="ARBA00023004"/>
    </source>
</evidence>
<dbReference type="PANTHER" id="PTHR24291:SF50">
    <property type="entry name" value="BIFUNCTIONAL ALBAFLAVENONE MONOOXYGENASE_TERPENE SYNTHASE"/>
    <property type="match status" value="1"/>
</dbReference>
<evidence type="ECO:0000256" key="4">
    <source>
        <dbReference type="ARBA" id="ARBA00023002"/>
    </source>
</evidence>
<dbReference type="PROSITE" id="PS00086">
    <property type="entry name" value="CYTOCHROME_P450"/>
    <property type="match status" value="1"/>
</dbReference>
<name>A0ABP3GGM1_9ACTN</name>
<accession>A0ABP3GGM1</accession>
<keyword evidence="5 7" id="KW-0408">Iron</keyword>
<evidence type="ECO:0000256" key="6">
    <source>
        <dbReference type="ARBA" id="ARBA00023033"/>
    </source>
</evidence>
<evidence type="ECO:0000256" key="1">
    <source>
        <dbReference type="ARBA" id="ARBA00010617"/>
    </source>
</evidence>
<dbReference type="InterPro" id="IPR036396">
    <property type="entry name" value="Cyt_P450_sf"/>
</dbReference>
<comment type="similarity">
    <text evidence="1 7">Belongs to the cytochrome P450 family.</text>
</comment>
<dbReference type="Gene3D" id="1.10.630.10">
    <property type="entry name" value="Cytochrome P450"/>
    <property type="match status" value="1"/>
</dbReference>
<gene>
    <name evidence="8" type="ORF">GCM10010319_21540</name>
</gene>
<evidence type="ECO:0000313" key="8">
    <source>
        <dbReference type="EMBL" id="GAA0344990.1"/>
    </source>
</evidence>
<proteinExistence type="inferred from homology"/>
<dbReference type="Proteomes" id="UP001500063">
    <property type="component" value="Unassembled WGS sequence"/>
</dbReference>
<dbReference type="InterPro" id="IPR050196">
    <property type="entry name" value="Cytochrome_P450_Monoox"/>
</dbReference>
<organism evidence="8 9">
    <name type="scientific">Streptomyces blastmyceticus</name>
    <dbReference type="NCBI Taxonomy" id="68180"/>
    <lineage>
        <taxon>Bacteria</taxon>
        <taxon>Bacillati</taxon>
        <taxon>Actinomycetota</taxon>
        <taxon>Actinomycetes</taxon>
        <taxon>Kitasatosporales</taxon>
        <taxon>Streptomycetaceae</taxon>
        <taxon>Streptomyces</taxon>
    </lineage>
</organism>
<dbReference type="PRINTS" id="PR00465">
    <property type="entry name" value="EP450IV"/>
</dbReference>
<dbReference type="Pfam" id="PF00067">
    <property type="entry name" value="p450"/>
    <property type="match status" value="1"/>
</dbReference>
<dbReference type="InterPro" id="IPR002403">
    <property type="entry name" value="Cyt_P450_E_grp-IV"/>
</dbReference>
<dbReference type="PRINTS" id="PR00385">
    <property type="entry name" value="P450"/>
</dbReference>
<evidence type="ECO:0000313" key="9">
    <source>
        <dbReference type="Proteomes" id="UP001500063"/>
    </source>
</evidence>
<evidence type="ECO:0000256" key="7">
    <source>
        <dbReference type="RuleBase" id="RU000461"/>
    </source>
</evidence>